<dbReference type="OrthoDB" id="7573797at2"/>
<accession>A0A4U1L879</accession>
<comment type="caution">
    <text evidence="1">The sequence shown here is derived from an EMBL/GenBank/DDBJ whole genome shotgun (WGS) entry which is preliminary data.</text>
</comment>
<dbReference type="RefSeq" id="WP_136941404.1">
    <property type="nucleotide sequence ID" value="NZ_SWKR01000001.1"/>
</dbReference>
<sequence length="85" mass="9577">MKMGIKEFRERFSEIARGAEPVEITNHGRIVGTFTPRLRDPERMREAVAAIRRWQEDMKGKGVDLEVDLAALGLDPWGAPLDSAN</sequence>
<dbReference type="Proteomes" id="UP000309138">
    <property type="component" value="Unassembled WGS sequence"/>
</dbReference>
<keyword evidence="2" id="KW-1185">Reference proteome</keyword>
<reference evidence="1 2" key="1">
    <citation type="submission" date="2019-04" db="EMBL/GenBank/DDBJ databases">
        <authorList>
            <person name="Yang Y."/>
            <person name="Wei D."/>
        </authorList>
    </citation>
    <scope>NUCLEOTIDE SEQUENCE [LARGE SCALE GENOMIC DNA]</scope>
    <source>
        <strain evidence="1 2">L-1-4w-11</strain>
    </source>
</reference>
<proteinExistence type="predicted"/>
<name>A0A4U1L879_9SPHN</name>
<organism evidence="1 2">
    <name type="scientific">Sphingomonas baiyangensis</name>
    <dbReference type="NCBI Taxonomy" id="2572576"/>
    <lineage>
        <taxon>Bacteria</taxon>
        <taxon>Pseudomonadati</taxon>
        <taxon>Pseudomonadota</taxon>
        <taxon>Alphaproteobacteria</taxon>
        <taxon>Sphingomonadales</taxon>
        <taxon>Sphingomonadaceae</taxon>
        <taxon>Sphingomonas</taxon>
    </lineage>
</organism>
<gene>
    <name evidence="1" type="ORF">FBR43_01155</name>
</gene>
<evidence type="ECO:0000313" key="1">
    <source>
        <dbReference type="EMBL" id="TKD52984.1"/>
    </source>
</evidence>
<dbReference type="AlphaFoldDB" id="A0A4U1L879"/>
<evidence type="ECO:0000313" key="2">
    <source>
        <dbReference type="Proteomes" id="UP000309138"/>
    </source>
</evidence>
<protein>
    <recommendedName>
        <fullName evidence="3">Antitoxin</fullName>
    </recommendedName>
</protein>
<dbReference type="EMBL" id="SWKR01000001">
    <property type="protein sequence ID" value="TKD52984.1"/>
    <property type="molecule type" value="Genomic_DNA"/>
</dbReference>
<evidence type="ECO:0008006" key="3">
    <source>
        <dbReference type="Google" id="ProtNLM"/>
    </source>
</evidence>